<comment type="caution">
    <text evidence="7">The sequence shown here is derived from an EMBL/GenBank/DDBJ whole genome shotgun (WGS) entry which is preliminary data.</text>
</comment>
<organism evidence="7 8">
    <name type="scientific">Sphaerotilus montanus</name>
    <dbReference type="NCBI Taxonomy" id="522889"/>
    <lineage>
        <taxon>Bacteria</taxon>
        <taxon>Pseudomonadati</taxon>
        <taxon>Pseudomonadota</taxon>
        <taxon>Betaproteobacteria</taxon>
        <taxon>Burkholderiales</taxon>
        <taxon>Sphaerotilaceae</taxon>
        <taxon>Sphaerotilus</taxon>
    </lineage>
</organism>
<dbReference type="EMBL" id="JACCFH010000001">
    <property type="protein sequence ID" value="NYG34593.1"/>
    <property type="molecule type" value="Genomic_DNA"/>
</dbReference>
<feature type="binding site" evidence="3">
    <location>
        <begin position="168"/>
        <end position="170"/>
    </location>
    <ligand>
        <name>FAD</name>
        <dbReference type="ChEBI" id="CHEBI:57692"/>
    </ligand>
</feature>
<dbReference type="SUPFAM" id="SSF48173">
    <property type="entry name" value="Cryptochrome/photolyase FAD-binding domain"/>
    <property type="match status" value="1"/>
</dbReference>
<evidence type="ECO:0000256" key="5">
    <source>
        <dbReference type="SAM" id="MobiDB-lite"/>
    </source>
</evidence>
<dbReference type="PANTHER" id="PTHR11455:SF18">
    <property type="entry name" value="SI:CH1073-390K14.1"/>
    <property type="match status" value="1"/>
</dbReference>
<evidence type="ECO:0000313" key="7">
    <source>
        <dbReference type="EMBL" id="NYG34593.1"/>
    </source>
</evidence>
<protein>
    <submittedName>
        <fullName evidence="7">Deoxyribodipyrimidine photo-lyase</fullName>
        <ecNumber evidence="7">4.1.99.3</ecNumber>
    </submittedName>
</protein>
<dbReference type="Gene3D" id="1.25.40.80">
    <property type="match status" value="1"/>
</dbReference>
<keyword evidence="7" id="KW-0456">Lyase</keyword>
<gene>
    <name evidence="7" type="ORF">BDD16_003579</name>
</gene>
<dbReference type="RefSeq" id="WP_179635212.1">
    <property type="nucleotide sequence ID" value="NZ_JACCFH010000001.1"/>
</dbReference>
<feature type="binding site" evidence="3">
    <location>
        <begin position="72"/>
        <end position="79"/>
    </location>
    <ligand>
        <name>FAD</name>
        <dbReference type="ChEBI" id="CHEBI:57692"/>
    </ligand>
</feature>
<sequence>MVAPTLAAAQARLAAVDARAYARTRNALDGAVTGLSPWITHGVLTLPQVLAGIAAAQPADQRIDGQHKLVFELGWRGYFQHVWSHRGDAILRSLHEGPLPDGAYARGVPLDVREARTGLPVIDQAVRTLYATGTLHNHARLWLASYLVHLRKVHWRSGAEWLIGHLLDGDVASNHLSWQWVAGTSSHKPYLFNADNVACHAPPAWHSPGTVLDVPYELLDRIARLPRPVPTQPLPQGVEEPPLLSSPPAALEFTSPDAALLQGRDIWLVHPWALGDLPAELPADTVVLGLVVNEVHNLRPWSAARWQFVGQRMAELTPHRWRATARDWRQVLQGARSVQTTGNLHLQRTLDTFATSRPAEALFPEVDRPCTSFSQWWTRVSRAPSPALLAALAPPRSGEPHESIDHPPARPGDRRPRWHRP</sequence>
<evidence type="ECO:0000313" key="8">
    <source>
        <dbReference type="Proteomes" id="UP000518288"/>
    </source>
</evidence>
<dbReference type="InterPro" id="IPR002081">
    <property type="entry name" value="Cryptochrome/DNA_photolyase_1"/>
</dbReference>
<feature type="compositionally biased region" description="Basic and acidic residues" evidence="5">
    <location>
        <begin position="398"/>
        <end position="415"/>
    </location>
</feature>
<keyword evidence="1 3" id="KW-0285">Flavoprotein</keyword>
<accession>A0A7Y9R0D9</accession>
<dbReference type="AlphaFoldDB" id="A0A7Y9R0D9"/>
<evidence type="ECO:0000256" key="3">
    <source>
        <dbReference type="PIRSR" id="PIRSR602081-1"/>
    </source>
</evidence>
<evidence type="ECO:0000256" key="2">
    <source>
        <dbReference type="ARBA" id="ARBA00022827"/>
    </source>
</evidence>
<keyword evidence="4" id="KW-0157">Chromophore</keyword>
<dbReference type="PRINTS" id="PR00147">
    <property type="entry name" value="DNAPHOTLYASE"/>
</dbReference>
<dbReference type="InterPro" id="IPR005101">
    <property type="entry name" value="Cryptochr/Photolyase_FAD-bd"/>
</dbReference>
<dbReference type="Gene3D" id="1.10.579.10">
    <property type="entry name" value="DNA Cyclobutane Dipyrimidine Photolyase, subunit A, domain 3"/>
    <property type="match status" value="1"/>
</dbReference>
<evidence type="ECO:0000259" key="6">
    <source>
        <dbReference type="Pfam" id="PF03441"/>
    </source>
</evidence>
<dbReference type="GO" id="GO:0032922">
    <property type="term" value="P:circadian regulation of gene expression"/>
    <property type="evidence" value="ECO:0007669"/>
    <property type="project" value="TreeGrafter"/>
</dbReference>
<evidence type="ECO:0000256" key="4">
    <source>
        <dbReference type="RuleBase" id="RU004182"/>
    </source>
</evidence>
<feature type="region of interest" description="Disordered" evidence="5">
    <location>
        <begin position="391"/>
        <end position="421"/>
    </location>
</feature>
<dbReference type="Pfam" id="PF03441">
    <property type="entry name" value="FAD_binding_7"/>
    <property type="match status" value="1"/>
</dbReference>
<name>A0A7Y9R0D9_9BURK</name>
<reference evidence="7 8" key="1">
    <citation type="submission" date="2020-07" db="EMBL/GenBank/DDBJ databases">
        <title>Genomic Encyclopedia of Archaeal and Bacterial Type Strains, Phase II (KMG-II): from individual species to whole genera.</title>
        <authorList>
            <person name="Goeker M."/>
        </authorList>
    </citation>
    <scope>NUCLEOTIDE SEQUENCE [LARGE SCALE GENOMIC DNA]</scope>
    <source>
        <strain evidence="7 8">DSM 21226</strain>
    </source>
</reference>
<keyword evidence="2 3" id="KW-0274">FAD</keyword>
<dbReference type="GO" id="GO:0043153">
    <property type="term" value="P:entrainment of circadian clock by photoperiod"/>
    <property type="evidence" value="ECO:0007669"/>
    <property type="project" value="TreeGrafter"/>
</dbReference>
<proteinExistence type="inferred from homology"/>
<dbReference type="GO" id="GO:0005737">
    <property type="term" value="C:cytoplasm"/>
    <property type="evidence" value="ECO:0007669"/>
    <property type="project" value="TreeGrafter"/>
</dbReference>
<evidence type="ECO:0000256" key="1">
    <source>
        <dbReference type="ARBA" id="ARBA00022630"/>
    </source>
</evidence>
<dbReference type="PANTHER" id="PTHR11455">
    <property type="entry name" value="CRYPTOCHROME"/>
    <property type="match status" value="1"/>
</dbReference>
<feature type="domain" description="Cryptochrome/DNA photolyase FAD-binding" evidence="6">
    <location>
        <begin position="72"/>
        <end position="192"/>
    </location>
</feature>
<dbReference type="GO" id="GO:0003904">
    <property type="term" value="F:deoxyribodipyrimidine photo-lyase activity"/>
    <property type="evidence" value="ECO:0007669"/>
    <property type="project" value="UniProtKB-EC"/>
</dbReference>
<comment type="cofactor">
    <cofactor evidence="3">
        <name>FAD</name>
        <dbReference type="ChEBI" id="CHEBI:57692"/>
    </cofactor>
    <text evidence="3">Binds 1 FAD per subunit.</text>
</comment>
<comment type="similarity">
    <text evidence="4">Belongs to the DNA photolyase family.</text>
</comment>
<dbReference type="Proteomes" id="UP000518288">
    <property type="component" value="Unassembled WGS sequence"/>
</dbReference>
<dbReference type="InterPro" id="IPR036134">
    <property type="entry name" value="Crypto/Photolyase_FAD-like_sf"/>
</dbReference>
<dbReference type="GO" id="GO:0071949">
    <property type="term" value="F:FAD binding"/>
    <property type="evidence" value="ECO:0007669"/>
    <property type="project" value="TreeGrafter"/>
</dbReference>
<keyword evidence="8" id="KW-1185">Reference proteome</keyword>
<feature type="binding site" evidence="3">
    <location>
        <position position="21"/>
    </location>
    <ligand>
        <name>FAD</name>
        <dbReference type="ChEBI" id="CHEBI:57692"/>
    </ligand>
</feature>
<dbReference type="EC" id="4.1.99.3" evidence="7"/>
<dbReference type="GO" id="GO:0003677">
    <property type="term" value="F:DNA binding"/>
    <property type="evidence" value="ECO:0007669"/>
    <property type="project" value="TreeGrafter"/>
</dbReference>